<comment type="similarity">
    <text evidence="1 6 7">Belongs to the NDK family.</text>
</comment>
<protein>
    <recommendedName>
        <fullName evidence="8">Nucleoside diphosphate kinase-like domain-containing protein</fullName>
    </recommendedName>
</protein>
<accession>A0A813M443</accession>
<dbReference type="GO" id="GO:0006241">
    <property type="term" value="P:CTP biosynthetic process"/>
    <property type="evidence" value="ECO:0007669"/>
    <property type="project" value="InterPro"/>
</dbReference>
<feature type="binding site" evidence="6">
    <location>
        <position position="119"/>
    </location>
    <ligand>
        <name>ATP</name>
        <dbReference type="ChEBI" id="CHEBI:30616"/>
    </ligand>
</feature>
<dbReference type="Pfam" id="PF00334">
    <property type="entry name" value="NDK"/>
    <property type="match status" value="1"/>
</dbReference>
<feature type="active site" description="Pros-phosphohistidine intermediate" evidence="6">
    <location>
        <position position="122"/>
    </location>
</feature>
<feature type="binding site" evidence="6">
    <location>
        <position position="61"/>
    </location>
    <ligand>
        <name>ATP</name>
        <dbReference type="ChEBI" id="CHEBI:30616"/>
    </ligand>
</feature>
<evidence type="ECO:0000256" key="6">
    <source>
        <dbReference type="PROSITE-ProRule" id="PRU00706"/>
    </source>
</evidence>
<dbReference type="AlphaFoldDB" id="A0A813M443"/>
<dbReference type="GO" id="GO:0006228">
    <property type="term" value="P:UTP biosynthetic process"/>
    <property type="evidence" value="ECO:0007669"/>
    <property type="project" value="InterPro"/>
</dbReference>
<organism evidence="9 10">
    <name type="scientific">Brachionus calyciflorus</name>
    <dbReference type="NCBI Taxonomy" id="104777"/>
    <lineage>
        <taxon>Eukaryota</taxon>
        <taxon>Metazoa</taxon>
        <taxon>Spiralia</taxon>
        <taxon>Gnathifera</taxon>
        <taxon>Rotifera</taxon>
        <taxon>Eurotatoria</taxon>
        <taxon>Monogononta</taxon>
        <taxon>Pseudotrocha</taxon>
        <taxon>Ploima</taxon>
        <taxon>Brachionidae</taxon>
        <taxon>Brachionus</taxon>
    </lineage>
</organism>
<keyword evidence="2" id="KW-0808">Transferase</keyword>
<dbReference type="Gene3D" id="3.30.70.141">
    <property type="entry name" value="Nucleoside diphosphate kinase-like domain"/>
    <property type="match status" value="1"/>
</dbReference>
<reference evidence="9" key="1">
    <citation type="submission" date="2021-02" db="EMBL/GenBank/DDBJ databases">
        <authorList>
            <person name="Nowell W R."/>
        </authorList>
    </citation>
    <scope>NUCLEOTIDE SEQUENCE</scope>
    <source>
        <strain evidence="9">Ploen Becks lab</strain>
    </source>
</reference>
<keyword evidence="4" id="KW-0418">Kinase</keyword>
<feature type="binding site" evidence="6">
    <location>
        <position position="12"/>
    </location>
    <ligand>
        <name>ATP</name>
        <dbReference type="ChEBI" id="CHEBI:30616"/>
    </ligand>
</feature>
<dbReference type="OrthoDB" id="25346at2759"/>
<dbReference type="InterPro" id="IPR037214">
    <property type="entry name" value="TROVE_dom_sf"/>
</dbReference>
<dbReference type="EMBL" id="CAJNOC010000065">
    <property type="protein sequence ID" value="CAF0711471.1"/>
    <property type="molecule type" value="Genomic_DNA"/>
</dbReference>
<evidence type="ECO:0000256" key="5">
    <source>
        <dbReference type="ARBA" id="ARBA00022840"/>
    </source>
</evidence>
<dbReference type="InterPro" id="IPR036850">
    <property type="entry name" value="NDK-like_dom_sf"/>
</dbReference>
<dbReference type="InterPro" id="IPR034907">
    <property type="entry name" value="NDK-like_dom"/>
</dbReference>
<sequence length="739" mass="86644">MNKLQLTLAVLKPDISLNEKAVSEIRKIILQDNYLFIRTKFHKLTLNQAKDFYKVHEKKFFYNRLVYSMSSGPIWCHILARENAIKEWRKLMGPTKVFKTIYDDPNSLRGNYGVTDTRNTLHGSDSDENAKAEMDFFFPEFDFESWYAKEESQFRDPNNLISKIKCTIEIMPLNYLKKYLYLSSTLNLIDPVNSKLLSNVFTAIQLSINHNKTDDLLKLLNDYLQFNSSLNLKNSNQIGSSINCVAFYLACCARLSKNENFTHKVYETLINTSETPMHLFAFEHFCDVASEIEQSKNSSEQAEATVTNRNNSKHIGRGHKKALIKWFFNKNELDLIKLLTQYRHSFNWTIKDLLKLIHMKPKNEGHDLIMRYLLFGYRRIQDENISDEFKQVLEFIHDLEKLKYIKIAQEATDLIRKHKFQIGQIPSRIFKFKEIWPALIEQMNTQDFYEYFYQILKKDIIRPNSNIEKFIFDHLLNRNNPDYVNITPISNCIAAQIYERLVFRKQLRTPRGLHRSNNVSILEDKSSQDRFRDYLWSAFRNTIQLNKSQSKSFFNLNRIMVVTEINSQMRNSNTLGLNYLNPLETSICVLLTIFYLNNIPTNVDVFVSSDRLTRIELADKNTQAEPDLGSLDQIVQGFVSIDKNPTDKIFEWTLQNEKFYDVFVFLVSSDQNNNKIQSEIDFVRANTIAKDTKLIIVNLTGKVTENEHVAISPSQLDLYLNGWNFDTFHLIESFLKGIF</sequence>
<dbReference type="PANTHER" id="PTHR46161">
    <property type="entry name" value="NUCLEOSIDE DIPHOSPHATE KINASE"/>
    <property type="match status" value="1"/>
</dbReference>
<keyword evidence="10" id="KW-1185">Reference proteome</keyword>
<dbReference type="PANTHER" id="PTHR46161:SF3">
    <property type="entry name" value="NUCLEOSIDE DIPHOSPHATE KINASE DDB_G0292928-RELATED"/>
    <property type="match status" value="1"/>
</dbReference>
<evidence type="ECO:0000313" key="10">
    <source>
        <dbReference type="Proteomes" id="UP000663879"/>
    </source>
</evidence>
<dbReference type="Proteomes" id="UP000663879">
    <property type="component" value="Unassembled WGS sequence"/>
</dbReference>
<feature type="binding site" evidence="6">
    <location>
        <position position="95"/>
    </location>
    <ligand>
        <name>ATP</name>
        <dbReference type="ChEBI" id="CHEBI:30616"/>
    </ligand>
</feature>
<dbReference type="SMART" id="SM00562">
    <property type="entry name" value="NDK"/>
    <property type="match status" value="1"/>
</dbReference>
<evidence type="ECO:0000256" key="3">
    <source>
        <dbReference type="ARBA" id="ARBA00022741"/>
    </source>
</evidence>
<feature type="binding site" evidence="6">
    <location>
        <position position="89"/>
    </location>
    <ligand>
        <name>ATP</name>
        <dbReference type="ChEBI" id="CHEBI:30616"/>
    </ligand>
</feature>
<feature type="domain" description="Nucleoside diphosphate kinase-like" evidence="8">
    <location>
        <begin position="4"/>
        <end position="145"/>
    </location>
</feature>
<dbReference type="PRINTS" id="PR01243">
    <property type="entry name" value="NUCDPKINASE"/>
</dbReference>
<gene>
    <name evidence="9" type="ORF">OXX778_LOCUS1103</name>
</gene>
<dbReference type="PROSITE" id="PS51374">
    <property type="entry name" value="NDPK_LIKE"/>
    <property type="match status" value="1"/>
</dbReference>
<keyword evidence="5" id="KW-0067">ATP-binding</keyword>
<name>A0A813M443_9BILA</name>
<dbReference type="Gene3D" id="3.40.50.410">
    <property type="entry name" value="von Willebrand factor, type A domain"/>
    <property type="match status" value="1"/>
</dbReference>
<dbReference type="InterPro" id="IPR036465">
    <property type="entry name" value="vWFA_dom_sf"/>
</dbReference>
<evidence type="ECO:0000259" key="8">
    <source>
        <dbReference type="SMART" id="SM00562"/>
    </source>
</evidence>
<keyword evidence="3" id="KW-0547">Nucleotide-binding</keyword>
<evidence type="ECO:0000256" key="2">
    <source>
        <dbReference type="ARBA" id="ARBA00022679"/>
    </source>
</evidence>
<evidence type="ECO:0000256" key="4">
    <source>
        <dbReference type="ARBA" id="ARBA00022777"/>
    </source>
</evidence>
<evidence type="ECO:0000313" key="9">
    <source>
        <dbReference type="EMBL" id="CAF0711471.1"/>
    </source>
</evidence>
<dbReference type="GO" id="GO:0006183">
    <property type="term" value="P:GTP biosynthetic process"/>
    <property type="evidence" value="ECO:0007669"/>
    <property type="project" value="InterPro"/>
</dbReference>
<dbReference type="SUPFAM" id="SSF54919">
    <property type="entry name" value="Nucleoside diphosphate kinase, NDK"/>
    <property type="match status" value="1"/>
</dbReference>
<dbReference type="InterPro" id="IPR001564">
    <property type="entry name" value="Nucleoside_diP_kinase"/>
</dbReference>
<dbReference type="GO" id="GO:0005524">
    <property type="term" value="F:ATP binding"/>
    <property type="evidence" value="ECO:0007669"/>
    <property type="project" value="UniProtKB-KW"/>
</dbReference>
<evidence type="ECO:0000256" key="1">
    <source>
        <dbReference type="ARBA" id="ARBA00008142"/>
    </source>
</evidence>
<dbReference type="SUPFAM" id="SSF140864">
    <property type="entry name" value="TROVE domain-like"/>
    <property type="match status" value="1"/>
</dbReference>
<evidence type="ECO:0000256" key="7">
    <source>
        <dbReference type="RuleBase" id="RU004011"/>
    </source>
</evidence>
<comment type="caution">
    <text evidence="9">The sequence shown here is derived from an EMBL/GenBank/DDBJ whole genome shotgun (WGS) entry which is preliminary data.</text>
</comment>
<feature type="binding site" evidence="6">
    <location>
        <position position="109"/>
    </location>
    <ligand>
        <name>ATP</name>
        <dbReference type="ChEBI" id="CHEBI:30616"/>
    </ligand>
</feature>
<dbReference type="GO" id="GO:0004550">
    <property type="term" value="F:nucleoside diphosphate kinase activity"/>
    <property type="evidence" value="ECO:0007669"/>
    <property type="project" value="InterPro"/>
</dbReference>
<proteinExistence type="inferred from homology"/>